<dbReference type="SUPFAM" id="SSF52540">
    <property type="entry name" value="P-loop containing nucleoside triphosphate hydrolases"/>
    <property type="match status" value="1"/>
</dbReference>
<dbReference type="SMART" id="SM00382">
    <property type="entry name" value="AAA"/>
    <property type="match status" value="1"/>
</dbReference>
<dbReference type="InterPro" id="IPR000515">
    <property type="entry name" value="MetI-like"/>
</dbReference>
<dbReference type="InterPro" id="IPR013563">
    <property type="entry name" value="Oligopep_ABC_C"/>
</dbReference>
<evidence type="ECO:0000256" key="12">
    <source>
        <dbReference type="SAM" id="MobiDB-lite"/>
    </source>
</evidence>
<dbReference type="PROSITE" id="PS50893">
    <property type="entry name" value="ABC_TRANSPORTER_2"/>
    <property type="match status" value="1"/>
</dbReference>
<dbReference type="PANTHER" id="PTHR43297:SF2">
    <property type="entry name" value="DIPEPTIDE TRANSPORT ATP-BINDING PROTEIN DPPD"/>
    <property type="match status" value="1"/>
</dbReference>
<dbReference type="GO" id="GO:0005524">
    <property type="term" value="F:ATP binding"/>
    <property type="evidence" value="ECO:0007669"/>
    <property type="project" value="UniProtKB-KW"/>
</dbReference>
<dbReference type="InterPro" id="IPR050388">
    <property type="entry name" value="ABC_Ni/Peptide_Import"/>
</dbReference>
<dbReference type="InterPro" id="IPR003439">
    <property type="entry name" value="ABC_transporter-like_ATP-bd"/>
</dbReference>
<evidence type="ECO:0000313" key="15">
    <source>
        <dbReference type="EMBL" id="TQM11117.1"/>
    </source>
</evidence>
<dbReference type="RefSeq" id="WP_142054995.1">
    <property type="nucleotide sequence ID" value="NZ_VFPA01000002.1"/>
</dbReference>
<dbReference type="FunFam" id="3.40.50.300:FF:000016">
    <property type="entry name" value="Oligopeptide ABC transporter ATP-binding component"/>
    <property type="match status" value="1"/>
</dbReference>
<keyword evidence="16" id="KW-1185">Reference proteome</keyword>
<dbReference type="AlphaFoldDB" id="A0A543DP57"/>
<dbReference type="Pfam" id="PF08352">
    <property type="entry name" value="oligo_HPY"/>
    <property type="match status" value="1"/>
</dbReference>
<proteinExistence type="inferred from homology"/>
<evidence type="ECO:0000256" key="1">
    <source>
        <dbReference type="ARBA" id="ARBA00004141"/>
    </source>
</evidence>
<dbReference type="InterPro" id="IPR027417">
    <property type="entry name" value="P-loop_NTPase"/>
</dbReference>
<evidence type="ECO:0000256" key="10">
    <source>
        <dbReference type="ARBA" id="ARBA00023136"/>
    </source>
</evidence>
<dbReference type="Gene3D" id="1.10.3720.10">
    <property type="entry name" value="MetI-like"/>
    <property type="match status" value="1"/>
</dbReference>
<name>A0A543DP57_9PSEU</name>
<feature type="region of interest" description="Disordered" evidence="12">
    <location>
        <begin position="275"/>
        <end position="294"/>
    </location>
</feature>
<evidence type="ECO:0000256" key="5">
    <source>
        <dbReference type="ARBA" id="ARBA00022475"/>
    </source>
</evidence>
<feature type="transmembrane region" description="Helical" evidence="11">
    <location>
        <begin position="117"/>
        <end position="147"/>
    </location>
</feature>
<dbReference type="EMBL" id="VFPA01000002">
    <property type="protein sequence ID" value="TQM11117.1"/>
    <property type="molecule type" value="Genomic_DNA"/>
</dbReference>
<evidence type="ECO:0000256" key="7">
    <source>
        <dbReference type="ARBA" id="ARBA00022741"/>
    </source>
</evidence>
<keyword evidence="10 11" id="KW-0472">Membrane</keyword>
<evidence type="ECO:0000256" key="9">
    <source>
        <dbReference type="ARBA" id="ARBA00022989"/>
    </source>
</evidence>
<dbReference type="OrthoDB" id="3327300at2"/>
<dbReference type="InterPro" id="IPR017871">
    <property type="entry name" value="ABC_transporter-like_CS"/>
</dbReference>
<evidence type="ECO:0000256" key="11">
    <source>
        <dbReference type="RuleBase" id="RU363032"/>
    </source>
</evidence>
<dbReference type="InterPro" id="IPR003593">
    <property type="entry name" value="AAA+_ATPase"/>
</dbReference>
<keyword evidence="7" id="KW-0547">Nucleotide-binding</keyword>
<dbReference type="NCBIfam" id="TIGR01727">
    <property type="entry name" value="oligo_HPY"/>
    <property type="match status" value="1"/>
</dbReference>
<dbReference type="SUPFAM" id="SSF161098">
    <property type="entry name" value="MetI-like"/>
    <property type="match status" value="1"/>
</dbReference>
<feature type="transmembrane region" description="Helical" evidence="11">
    <location>
        <begin position="73"/>
        <end position="96"/>
    </location>
</feature>
<dbReference type="Pfam" id="PF00005">
    <property type="entry name" value="ABC_tran"/>
    <property type="match status" value="1"/>
</dbReference>
<sequence>MKRRRSPGRVLGLTGGVLLAVLLLAAVLAPVLSWHPPDAPSGPPFQPPTADHPLGTNDAGEDLWAQLLDGARVSLLIAVIAALVATALGSTVALVAGHYRGRVEAVLMRTVDLMLGLPFLVLVIVLATFFGRGLVATILVISVVIWARPARVLRSQVLKAQEAGHVLAARSMGASPARVIGRHVLPRIAPLAAAQFVRAANIAVLLEASLAFLGLGDPVRVSWGTILHFANARNAFLTDAWAWWVLPPGLALTTAVVGFAFLGYAVEEWADPRLTRPARRPPRRPGAAPEITDPDGPALRVRDLVVQYETASGPARAVDGVDFDVPPGRVVGLVGESGSGKSTLAMALLGLTRPPARVTDGQVWLGGRDLGRALRSRIAPLRGRGVALIPQIAMNALNPAYSAHRQVAEAAALTRPGAAAAARASELLELVGIPVRRHHAFPHELSGGMRQRIVIAMAVANEPSLLIADEPVTGLDVITQARIVDLLLDLRTRMGMSILLISHDLPLAATASDDLLVMYAGRIVEDGPSARVTAEPGHPYTRELLRGFPSLRGPREPLVAINGDPPDPLAPPAGCRFHPRCPSRFGACDDVDPRLVELGGEQSAACLLHQDSPSAVAG</sequence>
<feature type="transmembrane region" description="Helical" evidence="11">
    <location>
        <begin position="241"/>
        <end position="266"/>
    </location>
</feature>
<keyword evidence="4 11" id="KW-0813">Transport</keyword>
<evidence type="ECO:0000313" key="16">
    <source>
        <dbReference type="Proteomes" id="UP000315677"/>
    </source>
</evidence>
<dbReference type="Pfam" id="PF00528">
    <property type="entry name" value="BPD_transp_1"/>
    <property type="match status" value="1"/>
</dbReference>
<keyword evidence="9 11" id="KW-1133">Transmembrane helix</keyword>
<accession>A0A543DP57</accession>
<protein>
    <submittedName>
        <fullName evidence="15">Oligopeptide/dipeptide ABC transporter ATP-binding protein</fullName>
    </submittedName>
</protein>
<evidence type="ECO:0000256" key="8">
    <source>
        <dbReference type="ARBA" id="ARBA00022840"/>
    </source>
</evidence>
<dbReference type="GO" id="GO:0005886">
    <property type="term" value="C:plasma membrane"/>
    <property type="evidence" value="ECO:0007669"/>
    <property type="project" value="UniProtKB-SubCell"/>
</dbReference>
<evidence type="ECO:0000259" key="13">
    <source>
        <dbReference type="PROSITE" id="PS50893"/>
    </source>
</evidence>
<dbReference type="PANTHER" id="PTHR43297">
    <property type="entry name" value="OLIGOPEPTIDE TRANSPORT ATP-BINDING PROTEIN APPD"/>
    <property type="match status" value="1"/>
</dbReference>
<dbReference type="Proteomes" id="UP000315677">
    <property type="component" value="Unassembled WGS sequence"/>
</dbReference>
<comment type="caution">
    <text evidence="15">The sequence shown here is derived from an EMBL/GenBank/DDBJ whole genome shotgun (WGS) entry which is preliminary data.</text>
</comment>
<keyword evidence="6 11" id="KW-0812">Transmembrane</keyword>
<dbReference type="InterPro" id="IPR035906">
    <property type="entry name" value="MetI-like_sf"/>
</dbReference>
<dbReference type="CDD" id="cd03257">
    <property type="entry name" value="ABC_NikE_OppD_transporters"/>
    <property type="match status" value="1"/>
</dbReference>
<evidence type="ECO:0000256" key="4">
    <source>
        <dbReference type="ARBA" id="ARBA00022448"/>
    </source>
</evidence>
<reference evidence="15 16" key="1">
    <citation type="submission" date="2019-06" db="EMBL/GenBank/DDBJ databases">
        <title>Sequencing the genomes of 1000 actinobacteria strains.</title>
        <authorList>
            <person name="Klenk H.-P."/>
        </authorList>
    </citation>
    <scope>NUCLEOTIDE SEQUENCE [LARGE SCALE GENOMIC DNA]</scope>
    <source>
        <strain evidence="15 16">DSM 45301</strain>
    </source>
</reference>
<keyword evidence="8 15" id="KW-0067">ATP-binding</keyword>
<keyword evidence="5" id="KW-1003">Cell membrane</keyword>
<feature type="domain" description="ABC transporter" evidence="13">
    <location>
        <begin position="299"/>
        <end position="545"/>
    </location>
</feature>
<dbReference type="CDD" id="cd06261">
    <property type="entry name" value="TM_PBP2"/>
    <property type="match status" value="1"/>
</dbReference>
<comment type="subcellular location">
    <subcellularLocation>
        <location evidence="11">Cell membrane</location>
        <topology evidence="11">Multi-pass membrane protein</topology>
    </subcellularLocation>
    <subcellularLocation>
        <location evidence="2">Cell membrane</location>
        <topology evidence="2">Peripheral membrane protein</topology>
    </subcellularLocation>
    <subcellularLocation>
        <location evidence="1">Membrane</location>
        <topology evidence="1">Multi-pass membrane protein</topology>
    </subcellularLocation>
</comment>
<dbReference type="GO" id="GO:0055085">
    <property type="term" value="P:transmembrane transport"/>
    <property type="evidence" value="ECO:0007669"/>
    <property type="project" value="InterPro"/>
</dbReference>
<evidence type="ECO:0000256" key="6">
    <source>
        <dbReference type="ARBA" id="ARBA00022692"/>
    </source>
</evidence>
<comment type="similarity">
    <text evidence="11">Belongs to the binding-protein-dependent transport system permease family.</text>
</comment>
<gene>
    <name evidence="15" type="ORF">FB558_3663</name>
</gene>
<dbReference type="PROSITE" id="PS00211">
    <property type="entry name" value="ABC_TRANSPORTER_1"/>
    <property type="match status" value="1"/>
</dbReference>
<dbReference type="Gene3D" id="3.40.50.300">
    <property type="entry name" value="P-loop containing nucleotide triphosphate hydrolases"/>
    <property type="match status" value="1"/>
</dbReference>
<evidence type="ECO:0000259" key="14">
    <source>
        <dbReference type="PROSITE" id="PS50928"/>
    </source>
</evidence>
<dbReference type="GO" id="GO:0016887">
    <property type="term" value="F:ATP hydrolysis activity"/>
    <property type="evidence" value="ECO:0007669"/>
    <property type="project" value="InterPro"/>
</dbReference>
<dbReference type="GO" id="GO:0015833">
    <property type="term" value="P:peptide transport"/>
    <property type="evidence" value="ECO:0007669"/>
    <property type="project" value="InterPro"/>
</dbReference>
<comment type="similarity">
    <text evidence="3">Belongs to the ABC transporter superfamily.</text>
</comment>
<organism evidence="15 16">
    <name type="scientific">Pseudonocardia kunmingensis</name>
    <dbReference type="NCBI Taxonomy" id="630975"/>
    <lineage>
        <taxon>Bacteria</taxon>
        <taxon>Bacillati</taxon>
        <taxon>Actinomycetota</taxon>
        <taxon>Actinomycetes</taxon>
        <taxon>Pseudonocardiales</taxon>
        <taxon>Pseudonocardiaceae</taxon>
        <taxon>Pseudonocardia</taxon>
    </lineage>
</organism>
<dbReference type="PROSITE" id="PS50928">
    <property type="entry name" value="ABC_TM1"/>
    <property type="match status" value="1"/>
</dbReference>
<evidence type="ECO:0000256" key="2">
    <source>
        <dbReference type="ARBA" id="ARBA00004202"/>
    </source>
</evidence>
<evidence type="ECO:0000256" key="3">
    <source>
        <dbReference type="ARBA" id="ARBA00005417"/>
    </source>
</evidence>
<feature type="domain" description="ABC transmembrane type-1" evidence="14">
    <location>
        <begin position="71"/>
        <end position="263"/>
    </location>
</feature>